<dbReference type="Proteomes" id="UP001180020">
    <property type="component" value="Unassembled WGS sequence"/>
</dbReference>
<evidence type="ECO:0000313" key="8">
    <source>
        <dbReference type="Proteomes" id="UP001180020"/>
    </source>
</evidence>
<comment type="pathway">
    <text evidence="1">Carbohydrate degradation; glycolysis; pyruvate from D-glyceraldehyde 3-phosphate: step 4/5.</text>
</comment>
<evidence type="ECO:0000256" key="1">
    <source>
        <dbReference type="ARBA" id="ARBA00005031"/>
    </source>
</evidence>
<name>A0AAV9D347_ACOCL</name>
<evidence type="ECO:0000256" key="2">
    <source>
        <dbReference type="ARBA" id="ARBA00009604"/>
    </source>
</evidence>
<organism evidence="7 8">
    <name type="scientific">Acorus calamus</name>
    <name type="common">Sweet flag</name>
    <dbReference type="NCBI Taxonomy" id="4465"/>
    <lineage>
        <taxon>Eukaryota</taxon>
        <taxon>Viridiplantae</taxon>
        <taxon>Streptophyta</taxon>
        <taxon>Embryophyta</taxon>
        <taxon>Tracheophyta</taxon>
        <taxon>Spermatophyta</taxon>
        <taxon>Magnoliopsida</taxon>
        <taxon>Liliopsida</taxon>
        <taxon>Acoraceae</taxon>
        <taxon>Acorus</taxon>
    </lineage>
</organism>
<evidence type="ECO:0000259" key="6">
    <source>
        <dbReference type="Pfam" id="PF00113"/>
    </source>
</evidence>
<comment type="caution">
    <text evidence="7">The sequence shown here is derived from an EMBL/GenBank/DDBJ whole genome shotgun (WGS) entry which is preliminary data.</text>
</comment>
<dbReference type="GO" id="GO:0006096">
    <property type="term" value="P:glycolytic process"/>
    <property type="evidence" value="ECO:0007669"/>
    <property type="project" value="UniProtKB-KW"/>
</dbReference>
<gene>
    <name evidence="7" type="ORF">QJS10_CPA16g00846</name>
</gene>
<sequence length="135" mass="15526">MVKNMKPELVDLPWNCIFARSIIDDHAKYRPAYDDSWGDFEKFVRNLLTHHNSTLKTKIKIGMDVAALEFLTKDGGHDLNCKKHPNDGAHVLVANSLCELYTEFVRFLVAKKHSMCKFDLNVVQFGTDRTDRNEA</sequence>
<reference evidence="7" key="1">
    <citation type="journal article" date="2023" name="Nat. Commun.">
        <title>Diploid and tetraploid genomes of Acorus and the evolution of monocots.</title>
        <authorList>
            <person name="Ma L."/>
            <person name="Liu K.W."/>
            <person name="Li Z."/>
            <person name="Hsiao Y.Y."/>
            <person name="Qi Y."/>
            <person name="Fu T."/>
            <person name="Tang G.D."/>
            <person name="Zhang D."/>
            <person name="Sun W.H."/>
            <person name="Liu D.K."/>
            <person name="Li Y."/>
            <person name="Chen G.Z."/>
            <person name="Liu X.D."/>
            <person name="Liao X.Y."/>
            <person name="Jiang Y.T."/>
            <person name="Yu X."/>
            <person name="Hao Y."/>
            <person name="Huang J."/>
            <person name="Zhao X.W."/>
            <person name="Ke S."/>
            <person name="Chen Y.Y."/>
            <person name="Wu W.L."/>
            <person name="Hsu J.L."/>
            <person name="Lin Y.F."/>
            <person name="Huang M.D."/>
            <person name="Li C.Y."/>
            <person name="Huang L."/>
            <person name="Wang Z.W."/>
            <person name="Zhao X."/>
            <person name="Zhong W.Y."/>
            <person name="Peng D.H."/>
            <person name="Ahmad S."/>
            <person name="Lan S."/>
            <person name="Zhang J.S."/>
            <person name="Tsai W.C."/>
            <person name="Van de Peer Y."/>
            <person name="Liu Z.J."/>
        </authorList>
    </citation>
    <scope>NUCLEOTIDE SEQUENCE</scope>
    <source>
        <strain evidence="7">CP</strain>
    </source>
</reference>
<dbReference type="Pfam" id="PF00113">
    <property type="entry name" value="Enolase_C"/>
    <property type="match status" value="1"/>
</dbReference>
<keyword evidence="4" id="KW-0324">Glycolysis</keyword>
<evidence type="ECO:0000256" key="3">
    <source>
        <dbReference type="ARBA" id="ARBA00012058"/>
    </source>
</evidence>
<dbReference type="GO" id="GO:0004634">
    <property type="term" value="F:phosphopyruvate hydratase activity"/>
    <property type="evidence" value="ECO:0007669"/>
    <property type="project" value="UniProtKB-EC"/>
</dbReference>
<reference evidence="7" key="2">
    <citation type="submission" date="2023-06" db="EMBL/GenBank/DDBJ databases">
        <authorList>
            <person name="Ma L."/>
            <person name="Liu K.-W."/>
            <person name="Li Z."/>
            <person name="Hsiao Y.-Y."/>
            <person name="Qi Y."/>
            <person name="Fu T."/>
            <person name="Tang G."/>
            <person name="Zhang D."/>
            <person name="Sun W.-H."/>
            <person name="Liu D.-K."/>
            <person name="Li Y."/>
            <person name="Chen G.-Z."/>
            <person name="Liu X.-D."/>
            <person name="Liao X.-Y."/>
            <person name="Jiang Y.-T."/>
            <person name="Yu X."/>
            <person name="Hao Y."/>
            <person name="Huang J."/>
            <person name="Zhao X.-W."/>
            <person name="Ke S."/>
            <person name="Chen Y.-Y."/>
            <person name="Wu W.-L."/>
            <person name="Hsu J.-L."/>
            <person name="Lin Y.-F."/>
            <person name="Huang M.-D."/>
            <person name="Li C.-Y."/>
            <person name="Huang L."/>
            <person name="Wang Z.-W."/>
            <person name="Zhao X."/>
            <person name="Zhong W.-Y."/>
            <person name="Peng D.-H."/>
            <person name="Ahmad S."/>
            <person name="Lan S."/>
            <person name="Zhang J.-S."/>
            <person name="Tsai W.-C."/>
            <person name="Van De Peer Y."/>
            <person name="Liu Z.-J."/>
        </authorList>
    </citation>
    <scope>NUCLEOTIDE SEQUENCE</scope>
    <source>
        <strain evidence="7">CP</strain>
        <tissue evidence="7">Leaves</tissue>
    </source>
</reference>
<dbReference type="Gene3D" id="3.20.20.120">
    <property type="entry name" value="Enolase-like C-terminal domain"/>
    <property type="match status" value="1"/>
</dbReference>
<dbReference type="AlphaFoldDB" id="A0AAV9D347"/>
<keyword evidence="5" id="KW-0456">Lyase</keyword>
<feature type="domain" description="Enolase C-terminal TIM barrel" evidence="6">
    <location>
        <begin position="54"/>
        <end position="106"/>
    </location>
</feature>
<proteinExistence type="inferred from homology"/>
<evidence type="ECO:0000256" key="4">
    <source>
        <dbReference type="ARBA" id="ARBA00023152"/>
    </source>
</evidence>
<dbReference type="EMBL" id="JAUJYO010000016">
    <property type="protein sequence ID" value="KAK1295269.1"/>
    <property type="molecule type" value="Genomic_DNA"/>
</dbReference>
<comment type="similarity">
    <text evidence="2">Belongs to the enolase family.</text>
</comment>
<protein>
    <recommendedName>
        <fullName evidence="3">phosphopyruvate hydratase</fullName>
        <ecNumber evidence="3">4.2.1.11</ecNumber>
    </recommendedName>
</protein>
<evidence type="ECO:0000313" key="7">
    <source>
        <dbReference type="EMBL" id="KAK1295269.1"/>
    </source>
</evidence>
<dbReference type="InterPro" id="IPR036849">
    <property type="entry name" value="Enolase-like_C_sf"/>
</dbReference>
<dbReference type="EC" id="4.2.1.11" evidence="3"/>
<dbReference type="InterPro" id="IPR020810">
    <property type="entry name" value="Enolase_C"/>
</dbReference>
<keyword evidence="8" id="KW-1185">Reference proteome</keyword>
<accession>A0AAV9D347</accession>
<evidence type="ECO:0000256" key="5">
    <source>
        <dbReference type="ARBA" id="ARBA00023239"/>
    </source>
</evidence>